<name>A0ABV6YM50_UNCEI</name>
<dbReference type="Gene3D" id="2.40.320.10">
    <property type="entry name" value="Hypothetical Protein Pfu-838710-001"/>
    <property type="match status" value="1"/>
</dbReference>
<proteinExistence type="predicted"/>
<organism evidence="2 3">
    <name type="scientific">Eiseniibacteriota bacterium</name>
    <dbReference type="NCBI Taxonomy" id="2212470"/>
    <lineage>
        <taxon>Bacteria</taxon>
        <taxon>Candidatus Eiseniibacteriota</taxon>
    </lineage>
</organism>
<dbReference type="InterPro" id="IPR023577">
    <property type="entry name" value="CYTH_domain"/>
</dbReference>
<dbReference type="SMART" id="SM01118">
    <property type="entry name" value="CYTH"/>
    <property type="match status" value="1"/>
</dbReference>
<comment type="caution">
    <text evidence="2">The sequence shown here is derived from an EMBL/GenBank/DDBJ whole genome shotgun (WGS) entry which is preliminary data.</text>
</comment>
<evidence type="ECO:0000259" key="1">
    <source>
        <dbReference type="PROSITE" id="PS51707"/>
    </source>
</evidence>
<gene>
    <name evidence="2" type="ORF">ACFL6M_07425</name>
</gene>
<protein>
    <submittedName>
        <fullName evidence="2">Class IV adenylate cyclase</fullName>
    </submittedName>
</protein>
<feature type="domain" description="CYTH" evidence="1">
    <location>
        <begin position="2"/>
        <end position="169"/>
    </location>
</feature>
<dbReference type="EMBL" id="JBHPKH010000153">
    <property type="protein sequence ID" value="MFC1573412.1"/>
    <property type="molecule type" value="Genomic_DNA"/>
</dbReference>
<dbReference type="CDD" id="cd07890">
    <property type="entry name" value="CYTH-like_AC_IV-like"/>
    <property type="match status" value="1"/>
</dbReference>
<evidence type="ECO:0000313" key="3">
    <source>
        <dbReference type="Proteomes" id="UP001593833"/>
    </source>
</evidence>
<dbReference type="InterPro" id="IPR008173">
    <property type="entry name" value="Adenylyl_cyclase_CyaB"/>
</dbReference>
<dbReference type="PANTHER" id="PTHR21028:SF2">
    <property type="entry name" value="CYTH DOMAIN-CONTAINING PROTEIN"/>
    <property type="match status" value="1"/>
</dbReference>
<dbReference type="PANTHER" id="PTHR21028">
    <property type="entry name" value="SI:CH211-156B7.4"/>
    <property type="match status" value="1"/>
</dbReference>
<dbReference type="SUPFAM" id="SSF55154">
    <property type="entry name" value="CYTH-like phosphatases"/>
    <property type="match status" value="1"/>
</dbReference>
<keyword evidence="3" id="KW-1185">Reference proteome</keyword>
<dbReference type="InterPro" id="IPR033469">
    <property type="entry name" value="CYTH-like_dom_sf"/>
</dbReference>
<evidence type="ECO:0000313" key="2">
    <source>
        <dbReference type="EMBL" id="MFC1573412.1"/>
    </source>
</evidence>
<dbReference type="PROSITE" id="PS51707">
    <property type="entry name" value="CYTH"/>
    <property type="match status" value="1"/>
</dbReference>
<sequence>MGRNIEIKARIHDLDALKRTAAGLSDCDVERILQEDIFFPTPAGRLKLRILTPNRGELIYYRRDDSHGAKQSDYIIHPTDDPSSLKTALAAALGIRGTVKKTRWLYMYGQTRIHLDDVEGLGSFLELEVVLSNEQTREEGERITAELMQKLGIRVSDLIDVAYIDLLERSGATT</sequence>
<dbReference type="Proteomes" id="UP001593833">
    <property type="component" value="Unassembled WGS sequence"/>
</dbReference>
<reference evidence="2 3" key="1">
    <citation type="submission" date="2024-09" db="EMBL/GenBank/DDBJ databases">
        <authorList>
            <person name="D'Angelo T."/>
        </authorList>
    </citation>
    <scope>NUCLEOTIDE SEQUENCE [LARGE SCALE GENOMIC DNA]</scope>
    <source>
        <strain evidence="2">SAG AM-320-E07</strain>
    </source>
</reference>
<dbReference type="Pfam" id="PF01928">
    <property type="entry name" value="CYTH"/>
    <property type="match status" value="1"/>
</dbReference>
<accession>A0ABV6YM50</accession>